<dbReference type="CDD" id="cd00060">
    <property type="entry name" value="FHA"/>
    <property type="match status" value="1"/>
</dbReference>
<dbReference type="EMBL" id="CP036279">
    <property type="protein sequence ID" value="QDU59412.1"/>
    <property type="molecule type" value="Genomic_DNA"/>
</dbReference>
<feature type="compositionally biased region" description="Basic and acidic residues" evidence="1">
    <location>
        <begin position="114"/>
        <end position="128"/>
    </location>
</feature>
<dbReference type="PANTHER" id="PTHR23308">
    <property type="entry name" value="NUCLEAR INHIBITOR OF PROTEIN PHOSPHATASE-1"/>
    <property type="match status" value="1"/>
</dbReference>
<evidence type="ECO:0000259" key="2">
    <source>
        <dbReference type="PROSITE" id="PS50006"/>
    </source>
</evidence>
<keyword evidence="4" id="KW-1185">Reference proteome</keyword>
<feature type="region of interest" description="Disordered" evidence="1">
    <location>
        <begin position="109"/>
        <end position="447"/>
    </location>
</feature>
<dbReference type="Gene3D" id="2.60.200.20">
    <property type="match status" value="1"/>
</dbReference>
<dbReference type="SMART" id="SM00240">
    <property type="entry name" value="FHA"/>
    <property type="match status" value="1"/>
</dbReference>
<protein>
    <submittedName>
        <fullName evidence="3">FHA domain protein</fullName>
    </submittedName>
</protein>
<reference evidence="3 4" key="1">
    <citation type="submission" date="2019-02" db="EMBL/GenBank/DDBJ databases">
        <title>Deep-cultivation of Planctomycetes and their phenomic and genomic characterization uncovers novel biology.</title>
        <authorList>
            <person name="Wiegand S."/>
            <person name="Jogler M."/>
            <person name="Boedeker C."/>
            <person name="Pinto D."/>
            <person name="Vollmers J."/>
            <person name="Rivas-Marin E."/>
            <person name="Kohn T."/>
            <person name="Peeters S.H."/>
            <person name="Heuer A."/>
            <person name="Rast P."/>
            <person name="Oberbeckmann S."/>
            <person name="Bunk B."/>
            <person name="Jeske O."/>
            <person name="Meyerdierks A."/>
            <person name="Storesund J.E."/>
            <person name="Kallscheuer N."/>
            <person name="Luecker S."/>
            <person name="Lage O.M."/>
            <person name="Pohl T."/>
            <person name="Merkel B.J."/>
            <person name="Hornburger P."/>
            <person name="Mueller R.-W."/>
            <person name="Bruemmer F."/>
            <person name="Labrenz M."/>
            <person name="Spormann A.M."/>
            <person name="Op den Camp H."/>
            <person name="Overmann J."/>
            <person name="Amann R."/>
            <person name="Jetten M.S.M."/>
            <person name="Mascher T."/>
            <person name="Medema M.H."/>
            <person name="Devos D.P."/>
            <person name="Kaster A.-K."/>
            <person name="Ovreas L."/>
            <person name="Rohde M."/>
            <person name="Galperin M.Y."/>
            <person name="Jogler C."/>
        </authorList>
    </citation>
    <scope>NUCLEOTIDE SEQUENCE [LARGE SCALE GENOMIC DNA]</scope>
    <source>
        <strain evidence="3 4">Pan216</strain>
    </source>
</reference>
<feature type="compositionally biased region" description="Basic and acidic residues" evidence="1">
    <location>
        <begin position="162"/>
        <end position="175"/>
    </location>
</feature>
<dbReference type="KEGG" id="knv:Pan216_02400"/>
<evidence type="ECO:0000313" key="3">
    <source>
        <dbReference type="EMBL" id="QDU59412.1"/>
    </source>
</evidence>
<organism evidence="3 4">
    <name type="scientific">Kolteria novifilia</name>
    <dbReference type="NCBI Taxonomy" id="2527975"/>
    <lineage>
        <taxon>Bacteria</taxon>
        <taxon>Pseudomonadati</taxon>
        <taxon>Planctomycetota</taxon>
        <taxon>Planctomycetia</taxon>
        <taxon>Kolteriales</taxon>
        <taxon>Kolteriaceae</taxon>
        <taxon>Kolteria</taxon>
    </lineage>
</organism>
<dbReference type="RefSeq" id="WP_145253648.1">
    <property type="nucleotide sequence ID" value="NZ_CP036279.1"/>
</dbReference>
<dbReference type="PROSITE" id="PS50006">
    <property type="entry name" value="FHA_DOMAIN"/>
    <property type="match status" value="1"/>
</dbReference>
<dbReference type="InterPro" id="IPR008984">
    <property type="entry name" value="SMAD_FHA_dom_sf"/>
</dbReference>
<dbReference type="InterPro" id="IPR050923">
    <property type="entry name" value="Cell_Proc_Reg/RNA_Proc"/>
</dbReference>
<dbReference type="AlphaFoldDB" id="A0A518AXF9"/>
<dbReference type="Pfam" id="PF00498">
    <property type="entry name" value="FHA"/>
    <property type="match status" value="1"/>
</dbReference>
<dbReference type="InterPro" id="IPR000253">
    <property type="entry name" value="FHA_dom"/>
</dbReference>
<dbReference type="SUPFAM" id="SSF49879">
    <property type="entry name" value="SMAD/FHA domain"/>
    <property type="match status" value="1"/>
</dbReference>
<evidence type="ECO:0000313" key="4">
    <source>
        <dbReference type="Proteomes" id="UP000317093"/>
    </source>
</evidence>
<gene>
    <name evidence="3" type="ORF">Pan216_02400</name>
</gene>
<feature type="compositionally biased region" description="Acidic residues" evidence="1">
    <location>
        <begin position="411"/>
        <end position="423"/>
    </location>
</feature>
<proteinExistence type="predicted"/>
<dbReference type="Proteomes" id="UP000317093">
    <property type="component" value="Chromosome"/>
</dbReference>
<accession>A0A518AXF9</accession>
<sequence length="447" mass="47818">MTLSATIIVEAGPLTGQQFTVQSGQELRFGRQRNLNDIAISDGYISRRHFTIIATECEFMLADCGSSHGTTLNGHRVVDPVPLKDGDRIRAGSTDFVFQCPDLADATGATSFDHLPDRGHTTEPDARAAESALPPEWDSWDHPPEQAAPVPPAAEPEASQPEVDKLEFNEPEVDKPAPVPPEANDPVRTDSLEDDPWPAASEPNDPAPIGTNPESSEVSPPEPSGSEPMAAESQDSDTDEPDPWATGIDEAKSSEPEDVESAPIEREAPPASPNASDDGGSFPPDADAWSEAPAQEVEPSPTPEAPPAADDIAEEPTPEPVRAPLHQEAEEPEADREAAIVPADSGEESPQIASNTVAEWEPAPDHDPTPSMQAESEPEPRDEPPPPPPSEVAEEPATAAPEKNDLLDLWDQVDESPEQEAEDNGPMASDPASQSRQQEDDSNWWDV</sequence>
<feature type="domain" description="FHA" evidence="2">
    <location>
        <begin position="27"/>
        <end position="77"/>
    </location>
</feature>
<evidence type="ECO:0000256" key="1">
    <source>
        <dbReference type="SAM" id="MobiDB-lite"/>
    </source>
</evidence>
<name>A0A518AXF9_9BACT</name>
<dbReference type="OrthoDB" id="287775at2"/>
<feature type="compositionally biased region" description="Low complexity" evidence="1">
    <location>
        <begin position="213"/>
        <end position="233"/>
    </location>
</feature>